<dbReference type="SUPFAM" id="SSF81296">
    <property type="entry name" value="E set domains"/>
    <property type="match status" value="1"/>
</dbReference>
<proteinExistence type="inferred from homology"/>
<dbReference type="Gene3D" id="2.60.40.2320">
    <property type="match status" value="1"/>
</dbReference>
<comment type="caution">
    <text evidence="3">The sequence shown here is derived from an EMBL/GenBank/DDBJ whole genome shotgun (WGS) entry which is preliminary data.</text>
</comment>
<reference evidence="3 4" key="1">
    <citation type="submission" date="2023-08" db="EMBL/GenBank/DDBJ databases">
        <title>Streptococcus ruminantium-associated sheep mastitis outbreak detected in Italy is distinct from bovine isolates.</title>
        <authorList>
            <person name="Rosa M.N."/>
            <person name="Vezina B."/>
            <person name="Tola S."/>
        </authorList>
    </citation>
    <scope>NUCLEOTIDE SEQUENCE [LARGE SCALE GENOMIC DNA]</scope>
    <source>
        <strain evidence="3 4">OM6730</strain>
    </source>
</reference>
<dbReference type="InterPro" id="IPR004193">
    <property type="entry name" value="Glyco_hydro_13_N"/>
</dbReference>
<accession>A0ABU1B3E7</accession>
<sequence length="682" mass="79402">MALRQFQAFLDDVATIRLVMEKRFDSENMNFSLESSDATSQLFIHSCLEVDNLIIYYLTNLHALTLDTDYTVYDQDRNKVELGYGHIVRSAIFEQTYTYNGKDLGATYRPQATIFKLWAPISKQVFLILEDQPYAMTKGTKGVWEVTVEGDLDGSSYHYLHKVNGEWISVHDPYALSSKANSGDSYVINLEKLHLVRRAKTQYPISQAIVYEMSVRDFSWQKEAGFKHRGQFLGLTESPVMDGMKLGMDYIKDLGITHIQLLPVYDFGSVDENKPQAVYNWGYDPMQYNLPEGSYSSQPNDPYARILELQETIQAYHDANISVIMDVVYNHVYHAEKYAFELIVPGYFYRYDDHGMRTDGTFCGNDVASERSMVRNYIKQSLCQWLELYGFDGFRFDLMGILDIETINQIQAELSAIHPNVYLYGEGWKMATGLEFEKLAHQYNAEQLPQISFFNDDYRDTFKKILLSPTRLVDKQLHEKVQHLLTGSRLTHFLTPQQSLNYIECHDNATAFDYFHIENPNWTPQQQKRAASFGLQLILISQGMAFIHSGQEFFRTKNEIDNTYNTPDSINRLDWTRAVYYKEHITFLQELITFRKNNPILSQDSYEGIQKTCDFYWLTEYVLRYQVQSTDKTIQFIINFADSDFIYKREEDKVVLHNYPPIEKHEEQEIIIAGQSICILEG</sequence>
<protein>
    <submittedName>
        <fullName evidence="3">Type I pullulanase</fullName>
        <ecNumber evidence="3">3.2.1.41</ecNumber>
    </submittedName>
</protein>
<gene>
    <name evidence="3" type="primary">pulA</name>
    <name evidence="3" type="ORF">RFF62_06110</name>
</gene>
<keyword evidence="3" id="KW-0378">Hydrolase</keyword>
<dbReference type="Pfam" id="PF17999">
    <property type="entry name" value="PulA_N1"/>
    <property type="match status" value="1"/>
</dbReference>
<dbReference type="RefSeq" id="WP_308937889.1">
    <property type="nucleotide sequence ID" value="NZ_JAVIBP010000019.1"/>
</dbReference>
<dbReference type="Pfam" id="PF02922">
    <property type="entry name" value="CBM_48"/>
    <property type="match status" value="1"/>
</dbReference>
<dbReference type="InterPro" id="IPR006047">
    <property type="entry name" value="GH13_cat_dom"/>
</dbReference>
<dbReference type="NCBIfam" id="TIGR02104">
    <property type="entry name" value="pulA_typeI"/>
    <property type="match status" value="1"/>
</dbReference>
<name>A0ABU1B3E7_9STRE</name>
<dbReference type="Gene3D" id="3.20.20.80">
    <property type="entry name" value="Glycosidases"/>
    <property type="match status" value="1"/>
</dbReference>
<dbReference type="GO" id="GO:0051060">
    <property type="term" value="F:pullulanase activity"/>
    <property type="evidence" value="ECO:0007669"/>
    <property type="project" value="UniProtKB-EC"/>
</dbReference>
<dbReference type="Proteomes" id="UP001228446">
    <property type="component" value="Unassembled WGS sequence"/>
</dbReference>
<feature type="domain" description="Glycosyl hydrolase family 13 catalytic" evidence="2">
    <location>
        <begin position="212"/>
        <end position="595"/>
    </location>
</feature>
<evidence type="ECO:0000259" key="2">
    <source>
        <dbReference type="SMART" id="SM00642"/>
    </source>
</evidence>
<dbReference type="CDD" id="cd02860">
    <property type="entry name" value="E_set_Pullulanase"/>
    <property type="match status" value="1"/>
</dbReference>
<evidence type="ECO:0000313" key="4">
    <source>
        <dbReference type="Proteomes" id="UP001228446"/>
    </source>
</evidence>
<comment type="similarity">
    <text evidence="1">Belongs to the glycosyl hydrolase 13 family.</text>
</comment>
<dbReference type="EC" id="3.2.1.41" evidence="3"/>
<dbReference type="InterPro" id="IPR011840">
    <property type="entry name" value="PulA_typeI"/>
</dbReference>
<dbReference type="SMART" id="SM00642">
    <property type="entry name" value="Aamy"/>
    <property type="match status" value="1"/>
</dbReference>
<dbReference type="PANTHER" id="PTHR43002">
    <property type="entry name" value="GLYCOGEN DEBRANCHING ENZYME"/>
    <property type="match status" value="1"/>
</dbReference>
<dbReference type="Pfam" id="PF00128">
    <property type="entry name" value="Alpha-amylase"/>
    <property type="match status" value="1"/>
</dbReference>
<dbReference type="InterPro" id="IPR017853">
    <property type="entry name" value="GH"/>
</dbReference>
<dbReference type="InterPro" id="IPR013783">
    <property type="entry name" value="Ig-like_fold"/>
</dbReference>
<dbReference type="CDD" id="cd11341">
    <property type="entry name" value="AmyAc_Pullulanase_LD-like"/>
    <property type="match status" value="1"/>
</dbReference>
<keyword evidence="4" id="KW-1185">Reference proteome</keyword>
<dbReference type="Gene3D" id="2.60.40.10">
    <property type="entry name" value="Immunoglobulins"/>
    <property type="match status" value="1"/>
</dbReference>
<keyword evidence="3" id="KW-0326">Glycosidase</keyword>
<evidence type="ECO:0000256" key="1">
    <source>
        <dbReference type="ARBA" id="ARBA00008061"/>
    </source>
</evidence>
<dbReference type="InterPro" id="IPR040697">
    <property type="entry name" value="PulA_N1"/>
</dbReference>
<organism evidence="3 4">
    <name type="scientific">Streptococcus ruminantium</name>
    <dbReference type="NCBI Taxonomy" id="1917441"/>
    <lineage>
        <taxon>Bacteria</taxon>
        <taxon>Bacillati</taxon>
        <taxon>Bacillota</taxon>
        <taxon>Bacilli</taxon>
        <taxon>Lactobacillales</taxon>
        <taxon>Streptococcaceae</taxon>
        <taxon>Streptococcus</taxon>
    </lineage>
</organism>
<dbReference type="EMBL" id="JAVIBX010000021">
    <property type="protein sequence ID" value="MDQ8833355.1"/>
    <property type="molecule type" value="Genomic_DNA"/>
</dbReference>
<dbReference type="SUPFAM" id="SSF51445">
    <property type="entry name" value="(Trans)glycosidases"/>
    <property type="match status" value="1"/>
</dbReference>
<evidence type="ECO:0000313" key="3">
    <source>
        <dbReference type="EMBL" id="MDQ8833355.1"/>
    </source>
</evidence>
<dbReference type="InterPro" id="IPR014756">
    <property type="entry name" value="Ig_E-set"/>
</dbReference>